<dbReference type="InterPro" id="IPR036689">
    <property type="entry name" value="ESAT-6-like_sf"/>
</dbReference>
<comment type="caution">
    <text evidence="1">The sequence shown here is derived from an EMBL/GenBank/DDBJ whole genome shotgun (WGS) entry which is preliminary data.</text>
</comment>
<dbReference type="Gene3D" id="1.20.1260.20">
    <property type="entry name" value="PPE superfamily"/>
    <property type="match status" value="1"/>
</dbReference>
<organism evidence="1 2">
    <name type="scientific">Nocardia jinanensis</name>
    <dbReference type="NCBI Taxonomy" id="382504"/>
    <lineage>
        <taxon>Bacteria</taxon>
        <taxon>Bacillati</taxon>
        <taxon>Actinomycetota</taxon>
        <taxon>Actinomycetes</taxon>
        <taxon>Mycobacteriales</taxon>
        <taxon>Nocardiaceae</taxon>
        <taxon>Nocardia</taxon>
    </lineage>
</organism>
<keyword evidence="2" id="KW-1185">Reference proteome</keyword>
<reference evidence="1" key="2">
    <citation type="submission" date="2020-09" db="EMBL/GenBank/DDBJ databases">
        <authorList>
            <person name="Sun Q."/>
            <person name="Zhou Y."/>
        </authorList>
    </citation>
    <scope>NUCLEOTIDE SEQUENCE</scope>
    <source>
        <strain evidence="1">CGMCC 4.3508</strain>
    </source>
</reference>
<gene>
    <name evidence="1" type="ORF">GCM10011588_22790</name>
</gene>
<evidence type="ECO:0008006" key="3">
    <source>
        <dbReference type="Google" id="ProtNLM"/>
    </source>
</evidence>
<proteinExistence type="predicted"/>
<dbReference type="AlphaFoldDB" id="A0A917RHG9"/>
<dbReference type="Proteomes" id="UP000638263">
    <property type="component" value="Unassembled WGS sequence"/>
</dbReference>
<dbReference type="SUPFAM" id="SSF140453">
    <property type="entry name" value="EsxAB dimer-like"/>
    <property type="match status" value="1"/>
</dbReference>
<dbReference type="EMBL" id="BMMH01000003">
    <property type="protein sequence ID" value="GGL07794.1"/>
    <property type="molecule type" value="Genomic_DNA"/>
</dbReference>
<reference evidence="1" key="1">
    <citation type="journal article" date="2014" name="Int. J. Syst. Evol. Microbiol.">
        <title>Complete genome sequence of Corynebacterium casei LMG S-19264T (=DSM 44701T), isolated from a smear-ripened cheese.</title>
        <authorList>
            <consortium name="US DOE Joint Genome Institute (JGI-PGF)"/>
            <person name="Walter F."/>
            <person name="Albersmeier A."/>
            <person name="Kalinowski J."/>
            <person name="Ruckert C."/>
        </authorList>
    </citation>
    <scope>NUCLEOTIDE SEQUENCE</scope>
    <source>
        <strain evidence="1">CGMCC 4.3508</strain>
    </source>
</reference>
<evidence type="ECO:0000313" key="1">
    <source>
        <dbReference type="EMBL" id="GGL07794.1"/>
    </source>
</evidence>
<evidence type="ECO:0000313" key="2">
    <source>
        <dbReference type="Proteomes" id="UP000638263"/>
    </source>
</evidence>
<protein>
    <recommendedName>
        <fullName evidence="3">WXG100 family type VII secretion target</fullName>
    </recommendedName>
</protein>
<name>A0A917RHG9_9NOCA</name>
<dbReference type="InterPro" id="IPR038332">
    <property type="entry name" value="PPE_sf"/>
</dbReference>
<accession>A0A917RHG9</accession>
<dbReference type="RefSeq" id="WP_058854147.1">
    <property type="nucleotide sequence ID" value="NZ_BMMH01000003.1"/>
</dbReference>
<sequence>MANQVGDWLNESLPGFDDEAAPEGNPLIADGTNFREQYFQETLFTFSNIGLDGEDGPWGALEGTLAFDAWKMVSDFRKEDYLSSAFGLVDVGLTTWGAVTDPFGFAGGQIAGWMLEHVEYLRRSFDALAGNPDMVEAYAETWSNIAGELTAIGADWKTAVDQDVATWSGETATAYRNYAATAIDRIEAAGAAAAGLATMTEKAQKIVDAVRTMVQDILVALAGALIGWTIELGLTLGTSAPVVAFAAANRITVESVRVSVLLTKLGLALKDMAPIRHALAAVLNEITGSEEAPAPA</sequence>